<sequence length="56" mass="5580">MPAGITSPELNTESAGIDSPDSKVTPESNVGGSSHIIPGFIVCPDGKCGSPAKKTP</sequence>
<name>A0A7K4NDS5_9ARCH</name>
<reference evidence="2 3" key="1">
    <citation type="journal article" date="2019" name="Environ. Microbiol.">
        <title>Genomics insights into ecotype formation of ammonia-oxidizing archaea in the deep ocean.</title>
        <authorList>
            <person name="Wang Y."/>
            <person name="Huang J.M."/>
            <person name="Cui G.J."/>
            <person name="Nunoura T."/>
            <person name="Takaki Y."/>
            <person name="Li W.L."/>
            <person name="Li J."/>
            <person name="Gao Z.M."/>
            <person name="Takai K."/>
            <person name="Zhang A.Q."/>
            <person name="Stepanauskas R."/>
        </authorList>
    </citation>
    <scope>NUCLEOTIDE SEQUENCE [LARGE SCALE GENOMIC DNA]</scope>
    <source>
        <strain evidence="2 3">L19b</strain>
    </source>
</reference>
<accession>A0A7K4NDS5</accession>
<gene>
    <name evidence="2" type="ORF">HX802_02115</name>
</gene>
<proteinExistence type="predicted"/>
<feature type="region of interest" description="Disordered" evidence="1">
    <location>
        <begin position="1"/>
        <end position="39"/>
    </location>
</feature>
<evidence type="ECO:0000313" key="3">
    <source>
        <dbReference type="Proteomes" id="UP000586694"/>
    </source>
</evidence>
<dbReference type="AlphaFoldDB" id="A0A7K4NDS5"/>
<comment type="caution">
    <text evidence="2">The sequence shown here is derived from an EMBL/GenBank/DDBJ whole genome shotgun (WGS) entry which is preliminary data.</text>
</comment>
<evidence type="ECO:0000313" key="2">
    <source>
        <dbReference type="EMBL" id="NWJ99443.1"/>
    </source>
</evidence>
<dbReference type="Proteomes" id="UP000586694">
    <property type="component" value="Unassembled WGS sequence"/>
</dbReference>
<organism evidence="2 3">
    <name type="scientific">Marine Group I thaumarchaeote</name>
    <dbReference type="NCBI Taxonomy" id="2511932"/>
    <lineage>
        <taxon>Archaea</taxon>
        <taxon>Nitrososphaerota</taxon>
        <taxon>Marine Group I</taxon>
    </lineage>
</organism>
<dbReference type="EMBL" id="JACASU010000014">
    <property type="protein sequence ID" value="NWJ99443.1"/>
    <property type="molecule type" value="Genomic_DNA"/>
</dbReference>
<protein>
    <submittedName>
        <fullName evidence="2">Uncharacterized protein</fullName>
    </submittedName>
</protein>
<evidence type="ECO:0000256" key="1">
    <source>
        <dbReference type="SAM" id="MobiDB-lite"/>
    </source>
</evidence>